<reference evidence="1" key="1">
    <citation type="submission" date="2018-02" db="EMBL/GenBank/DDBJ databases">
        <title>Rhizophora mucronata_Transcriptome.</title>
        <authorList>
            <person name="Meera S.P."/>
            <person name="Sreeshan A."/>
            <person name="Augustine A."/>
        </authorList>
    </citation>
    <scope>NUCLEOTIDE SEQUENCE</scope>
    <source>
        <tissue evidence="1">Leaf</tissue>
    </source>
</reference>
<name>A0A2P2QF88_RHIMU</name>
<dbReference type="EMBL" id="GGEC01085177">
    <property type="protein sequence ID" value="MBX65661.1"/>
    <property type="molecule type" value="Transcribed_RNA"/>
</dbReference>
<sequence length="12" mass="1476">MRVSETKIRSRI</sequence>
<evidence type="ECO:0000313" key="1">
    <source>
        <dbReference type="EMBL" id="MBX65661.1"/>
    </source>
</evidence>
<organism evidence="1">
    <name type="scientific">Rhizophora mucronata</name>
    <name type="common">Asiatic mangrove</name>
    <dbReference type="NCBI Taxonomy" id="61149"/>
    <lineage>
        <taxon>Eukaryota</taxon>
        <taxon>Viridiplantae</taxon>
        <taxon>Streptophyta</taxon>
        <taxon>Embryophyta</taxon>
        <taxon>Tracheophyta</taxon>
        <taxon>Spermatophyta</taxon>
        <taxon>Magnoliopsida</taxon>
        <taxon>eudicotyledons</taxon>
        <taxon>Gunneridae</taxon>
        <taxon>Pentapetalae</taxon>
        <taxon>rosids</taxon>
        <taxon>fabids</taxon>
        <taxon>Malpighiales</taxon>
        <taxon>Rhizophoraceae</taxon>
        <taxon>Rhizophora</taxon>
    </lineage>
</organism>
<protein>
    <submittedName>
        <fullName evidence="1">Uncharacterized protein</fullName>
    </submittedName>
</protein>
<accession>A0A2P2QF88</accession>
<proteinExistence type="predicted"/>